<dbReference type="InterPro" id="IPR056912">
    <property type="entry name" value="Phage_JBD30_tail_term-like"/>
</dbReference>
<sequence>MMNVLIDRLRALATSFDQRVAGAADEAGVLSQQLAVLPAAFVHPVEDKAEAPIGDYHLCQHLAQRWAVVAVLDATADPLGYAAAADGFGIIRSEVWRALLGWQPSGDCGPVHYIGAKVLKRDAARLWVGFTVEVPKLLTDDAGYGPPANPDDPVFDAGLVPFERMAPAYRIGTTTVPMAEDLILPPQ</sequence>
<reference evidence="2" key="1">
    <citation type="journal article" date="2019" name="Int. J. Syst. Evol. Microbiol.">
        <title>The Global Catalogue of Microorganisms (GCM) 10K type strain sequencing project: providing services to taxonomists for standard genome sequencing and annotation.</title>
        <authorList>
            <consortium name="The Broad Institute Genomics Platform"/>
            <consortium name="The Broad Institute Genome Sequencing Center for Infectious Disease"/>
            <person name="Wu L."/>
            <person name="Ma J."/>
        </authorList>
    </citation>
    <scope>NUCLEOTIDE SEQUENCE [LARGE SCALE GENOMIC DNA]</scope>
    <source>
        <strain evidence="2">CGMCC 1.19062</strain>
    </source>
</reference>
<evidence type="ECO:0000313" key="2">
    <source>
        <dbReference type="Proteomes" id="UP001597295"/>
    </source>
</evidence>
<proteinExistence type="predicted"/>
<name>A0ABW5DV53_9PROT</name>
<dbReference type="Proteomes" id="UP001597295">
    <property type="component" value="Unassembled WGS sequence"/>
</dbReference>
<accession>A0ABW5DV53</accession>
<dbReference type="EMBL" id="JBHUIP010000013">
    <property type="protein sequence ID" value="MFD2264341.1"/>
    <property type="molecule type" value="Genomic_DNA"/>
</dbReference>
<protein>
    <submittedName>
        <fullName evidence="1">Uncharacterized protein</fullName>
    </submittedName>
</protein>
<gene>
    <name evidence="1" type="ORF">ACFSM5_15665</name>
</gene>
<organism evidence="1 2">
    <name type="scientific">Lacibacterium aquatile</name>
    <dbReference type="NCBI Taxonomy" id="1168082"/>
    <lineage>
        <taxon>Bacteria</taxon>
        <taxon>Pseudomonadati</taxon>
        <taxon>Pseudomonadota</taxon>
        <taxon>Alphaproteobacteria</taxon>
        <taxon>Rhodospirillales</taxon>
        <taxon>Rhodospirillaceae</taxon>
    </lineage>
</organism>
<dbReference type="RefSeq" id="WP_379877423.1">
    <property type="nucleotide sequence ID" value="NZ_JBHUIP010000013.1"/>
</dbReference>
<evidence type="ECO:0000313" key="1">
    <source>
        <dbReference type="EMBL" id="MFD2264341.1"/>
    </source>
</evidence>
<comment type="caution">
    <text evidence="1">The sequence shown here is derived from an EMBL/GenBank/DDBJ whole genome shotgun (WGS) entry which is preliminary data.</text>
</comment>
<keyword evidence="2" id="KW-1185">Reference proteome</keyword>
<dbReference type="Pfam" id="PF23840">
    <property type="entry name" value="Phage_tail_terminator"/>
    <property type="match status" value="1"/>
</dbReference>